<evidence type="ECO:0008006" key="3">
    <source>
        <dbReference type="Google" id="ProtNLM"/>
    </source>
</evidence>
<name>A0A0M2HE80_9MICO</name>
<dbReference type="Pfam" id="PF10049">
    <property type="entry name" value="DUF2283"/>
    <property type="match status" value="1"/>
</dbReference>
<accession>A0A0M2HE80</accession>
<gene>
    <name evidence="1" type="ORF">RS81_00393</name>
</gene>
<dbReference type="RefSeq" id="WP_045274401.1">
    <property type="nucleotide sequence ID" value="NZ_BAAAUP010000004.1"/>
</dbReference>
<organism evidence="1 2">
    <name type="scientific">Microbacterium terrae</name>
    <dbReference type="NCBI Taxonomy" id="69369"/>
    <lineage>
        <taxon>Bacteria</taxon>
        <taxon>Bacillati</taxon>
        <taxon>Actinomycetota</taxon>
        <taxon>Actinomycetes</taxon>
        <taxon>Micrococcales</taxon>
        <taxon>Microbacteriaceae</taxon>
        <taxon>Microbacterium</taxon>
    </lineage>
</organism>
<reference evidence="1 2" key="1">
    <citation type="submission" date="2015-02" db="EMBL/GenBank/DDBJ databases">
        <title>Draft genome sequences of ten Microbacterium spp. with emphasis on heavy metal contaminated environments.</title>
        <authorList>
            <person name="Corretto E."/>
        </authorList>
    </citation>
    <scope>NUCLEOTIDE SEQUENCE [LARGE SCALE GENOMIC DNA]</scope>
    <source>
        <strain evidence="1 2">DSM 12510</strain>
    </source>
</reference>
<proteinExistence type="predicted"/>
<dbReference type="EMBL" id="JYIZ01000028">
    <property type="protein sequence ID" value="KJL44925.1"/>
    <property type="molecule type" value="Genomic_DNA"/>
</dbReference>
<evidence type="ECO:0000313" key="2">
    <source>
        <dbReference type="Proteomes" id="UP000033956"/>
    </source>
</evidence>
<evidence type="ECO:0000313" key="1">
    <source>
        <dbReference type="EMBL" id="KJL44925.1"/>
    </source>
</evidence>
<dbReference type="Proteomes" id="UP000033956">
    <property type="component" value="Unassembled WGS sequence"/>
</dbReference>
<keyword evidence="2" id="KW-1185">Reference proteome</keyword>
<dbReference type="InterPro" id="IPR019270">
    <property type="entry name" value="DUF2283"/>
</dbReference>
<protein>
    <recommendedName>
        <fullName evidence="3">DUF2283 domain-containing protein</fullName>
    </recommendedName>
</protein>
<comment type="caution">
    <text evidence="1">The sequence shown here is derived from an EMBL/GenBank/DDBJ whole genome shotgun (WGS) entry which is preliminary data.</text>
</comment>
<sequence length="75" mass="8282">MSGRRITFDSEADAAYFAMVKDIEAGESIENVVLEREHGTIVLDFDRDGRMLGIEVLGARALLTPKTLEDAERIG</sequence>
<dbReference type="AlphaFoldDB" id="A0A0M2HE80"/>
<dbReference type="OrthoDB" id="2911799at2"/>
<dbReference type="PATRIC" id="fig|92835.4.peg.405"/>